<name>A0A7C8IGI2_9PLEO</name>
<dbReference type="Proteomes" id="UP000481861">
    <property type="component" value="Unassembled WGS sequence"/>
</dbReference>
<accession>A0A7C8IGI2</accession>
<gene>
    <name evidence="1" type="ORF">BDV95DRAFT_349932</name>
</gene>
<dbReference type="EMBL" id="JAADJZ010000007">
    <property type="protein sequence ID" value="KAF2873650.1"/>
    <property type="molecule type" value="Genomic_DNA"/>
</dbReference>
<dbReference type="AlphaFoldDB" id="A0A7C8IGI2"/>
<protein>
    <submittedName>
        <fullName evidence="1">Uncharacterized protein</fullName>
    </submittedName>
</protein>
<reference evidence="1 2" key="1">
    <citation type="submission" date="2020-01" db="EMBL/GenBank/DDBJ databases">
        <authorList>
            <consortium name="DOE Joint Genome Institute"/>
            <person name="Haridas S."/>
            <person name="Albert R."/>
            <person name="Binder M."/>
            <person name="Bloem J."/>
            <person name="Labutti K."/>
            <person name="Salamov A."/>
            <person name="Andreopoulos B."/>
            <person name="Baker S.E."/>
            <person name="Barry K."/>
            <person name="Bills G."/>
            <person name="Bluhm B.H."/>
            <person name="Cannon C."/>
            <person name="Castanera R."/>
            <person name="Culley D.E."/>
            <person name="Daum C."/>
            <person name="Ezra D."/>
            <person name="Gonzalez J.B."/>
            <person name="Henrissat B."/>
            <person name="Kuo A."/>
            <person name="Liang C."/>
            <person name="Lipzen A."/>
            <person name="Lutzoni F."/>
            <person name="Magnuson J."/>
            <person name="Mondo S."/>
            <person name="Nolan M."/>
            <person name="Ohm R."/>
            <person name="Pangilinan J."/>
            <person name="Park H.-J.H."/>
            <person name="Ramirez L."/>
            <person name="Alfaro M."/>
            <person name="Sun H."/>
            <person name="Tritt A."/>
            <person name="Yoshinaga Y."/>
            <person name="Zwiers L.-H.L."/>
            <person name="Turgeon B.G."/>
            <person name="Goodwin S.B."/>
            <person name="Spatafora J.W."/>
            <person name="Crous P.W."/>
            <person name="Grigoriev I.V."/>
        </authorList>
    </citation>
    <scope>NUCLEOTIDE SEQUENCE [LARGE SCALE GENOMIC DNA]</scope>
    <source>
        <strain evidence="1 2">CBS 611.86</strain>
    </source>
</reference>
<proteinExistence type="predicted"/>
<comment type="caution">
    <text evidence="1">The sequence shown here is derived from an EMBL/GenBank/DDBJ whole genome shotgun (WGS) entry which is preliminary data.</text>
</comment>
<evidence type="ECO:0000313" key="1">
    <source>
        <dbReference type="EMBL" id="KAF2873650.1"/>
    </source>
</evidence>
<sequence>MVAIVTLMSTTRNRARMAISPDARPRMPLASSCAAPFALCRWSARRPFVELPARHAARYHHAS</sequence>
<organism evidence="1 2">
    <name type="scientific">Massariosphaeria phaeospora</name>
    <dbReference type="NCBI Taxonomy" id="100035"/>
    <lineage>
        <taxon>Eukaryota</taxon>
        <taxon>Fungi</taxon>
        <taxon>Dikarya</taxon>
        <taxon>Ascomycota</taxon>
        <taxon>Pezizomycotina</taxon>
        <taxon>Dothideomycetes</taxon>
        <taxon>Pleosporomycetidae</taxon>
        <taxon>Pleosporales</taxon>
        <taxon>Pleosporales incertae sedis</taxon>
        <taxon>Massariosphaeria</taxon>
    </lineage>
</organism>
<keyword evidence="2" id="KW-1185">Reference proteome</keyword>
<evidence type="ECO:0000313" key="2">
    <source>
        <dbReference type="Proteomes" id="UP000481861"/>
    </source>
</evidence>